<evidence type="ECO:0008006" key="15">
    <source>
        <dbReference type="Google" id="ProtNLM"/>
    </source>
</evidence>
<protein>
    <recommendedName>
        <fullName evidence="15">Cytochrome P450</fullName>
    </recommendedName>
</protein>
<evidence type="ECO:0000256" key="12">
    <source>
        <dbReference type="SAM" id="Phobius"/>
    </source>
</evidence>
<dbReference type="PRINTS" id="PR00463">
    <property type="entry name" value="EP450I"/>
</dbReference>
<dbReference type="PROSITE" id="PS00086">
    <property type="entry name" value="CYTOCHROME_P450"/>
    <property type="match status" value="1"/>
</dbReference>
<dbReference type="FunFam" id="1.10.630.10:FF:000022">
    <property type="entry name" value="Taxadiene 5-alpha hydroxylase"/>
    <property type="match status" value="1"/>
</dbReference>
<name>A0ABD3AGE1_9GENT</name>
<reference evidence="13 14" key="1">
    <citation type="submission" date="2024-11" db="EMBL/GenBank/DDBJ databases">
        <title>A near-complete genome assembly of Cinchona calisaya.</title>
        <authorList>
            <person name="Lian D.C."/>
            <person name="Zhao X.W."/>
            <person name="Wei L."/>
        </authorList>
    </citation>
    <scope>NUCLEOTIDE SEQUENCE [LARGE SCALE GENOMIC DNA]</scope>
    <source>
        <tissue evidence="13">Nenye</tissue>
    </source>
</reference>
<evidence type="ECO:0000256" key="4">
    <source>
        <dbReference type="ARBA" id="ARBA00022692"/>
    </source>
</evidence>
<keyword evidence="6 12" id="KW-1133">Transmembrane helix</keyword>
<dbReference type="Proteomes" id="UP001630127">
    <property type="component" value="Unassembled WGS sequence"/>
</dbReference>
<feature type="transmembrane region" description="Helical" evidence="12">
    <location>
        <begin position="19"/>
        <end position="41"/>
    </location>
</feature>
<organism evidence="13 14">
    <name type="scientific">Cinchona calisaya</name>
    <dbReference type="NCBI Taxonomy" id="153742"/>
    <lineage>
        <taxon>Eukaryota</taxon>
        <taxon>Viridiplantae</taxon>
        <taxon>Streptophyta</taxon>
        <taxon>Embryophyta</taxon>
        <taxon>Tracheophyta</taxon>
        <taxon>Spermatophyta</taxon>
        <taxon>Magnoliopsida</taxon>
        <taxon>eudicotyledons</taxon>
        <taxon>Gunneridae</taxon>
        <taxon>Pentapetalae</taxon>
        <taxon>asterids</taxon>
        <taxon>lamiids</taxon>
        <taxon>Gentianales</taxon>
        <taxon>Rubiaceae</taxon>
        <taxon>Cinchonoideae</taxon>
        <taxon>Cinchoneae</taxon>
        <taxon>Cinchona</taxon>
    </lineage>
</organism>
<evidence type="ECO:0000256" key="7">
    <source>
        <dbReference type="ARBA" id="ARBA00023002"/>
    </source>
</evidence>
<sequence>MAANAIDIFGVSFPVSTSLISMILYPFVTAVLLLVLAYYCFIIRRRRRSNLPPGSFGWPILGETLEFLRRGWDGEPGRFVKERMEKHQSPAVFKTSLTGEPVAVVCGPAGNKLLFGNENKLVQVWWPASAKKLLGNGLSNTVGEEAKQMRKTLSYFVSPDALMRLYIKTVDQVTQHHINTHWQGKEEVKTFPIIKLYTFELACRLFMSLEDPQHIAKLAALFNVFLKGVISIPLNFPGTRFYRAVRATTAVRKELLIILEQRRVALEQKTASPTQDLLSHLLASPDENGKFMSELEIINNILLLLFAGHDTSSVAITLVMRILGVLPEVYEKVLREQSEIATSKEAGEFLQWEDIQKMKYSWNVVCEVMRLWPPIMGTFREALVDINYAGYDIPKGWKLYWTPATTHTDPSLFPNTMSFDPSRFEGAGPTPFSYVPFGGGPRMCLGKEYARVEILVFLYNVVKKFRWNLLAPDEKIIYDPMPTPVEGLPIRLRPHSP</sequence>
<dbReference type="InterPro" id="IPR036396">
    <property type="entry name" value="Cyt_P450_sf"/>
</dbReference>
<evidence type="ECO:0000256" key="10">
    <source>
        <dbReference type="PIRSR" id="PIRSR602401-1"/>
    </source>
</evidence>
<evidence type="ECO:0000256" key="9">
    <source>
        <dbReference type="ARBA" id="ARBA00023136"/>
    </source>
</evidence>
<keyword evidence="14" id="KW-1185">Reference proteome</keyword>
<evidence type="ECO:0000256" key="5">
    <source>
        <dbReference type="ARBA" id="ARBA00022723"/>
    </source>
</evidence>
<evidence type="ECO:0000256" key="11">
    <source>
        <dbReference type="RuleBase" id="RU000461"/>
    </source>
</evidence>
<dbReference type="InterPro" id="IPR001128">
    <property type="entry name" value="Cyt_P450"/>
</dbReference>
<dbReference type="CDD" id="cd11043">
    <property type="entry name" value="CYP90-like"/>
    <property type="match status" value="1"/>
</dbReference>
<dbReference type="GO" id="GO:0016020">
    <property type="term" value="C:membrane"/>
    <property type="evidence" value="ECO:0007669"/>
    <property type="project" value="UniProtKB-SubCell"/>
</dbReference>
<comment type="similarity">
    <text evidence="3 11">Belongs to the cytochrome P450 family.</text>
</comment>
<feature type="binding site" description="axial binding residue" evidence="10">
    <location>
        <position position="444"/>
    </location>
    <ligand>
        <name>heme</name>
        <dbReference type="ChEBI" id="CHEBI:30413"/>
    </ligand>
    <ligandPart>
        <name>Fe</name>
        <dbReference type="ChEBI" id="CHEBI:18248"/>
    </ligandPart>
</feature>
<comment type="cofactor">
    <cofactor evidence="1 10">
        <name>heme</name>
        <dbReference type="ChEBI" id="CHEBI:30413"/>
    </cofactor>
</comment>
<keyword evidence="10 11" id="KW-0349">Heme</keyword>
<keyword evidence="8 10" id="KW-0408">Iron</keyword>
<evidence type="ECO:0000313" key="14">
    <source>
        <dbReference type="Proteomes" id="UP001630127"/>
    </source>
</evidence>
<keyword evidence="11" id="KW-0503">Monooxygenase</keyword>
<accession>A0ABD3AGE1</accession>
<dbReference type="PANTHER" id="PTHR24286">
    <property type="entry name" value="CYTOCHROME P450 26"/>
    <property type="match status" value="1"/>
</dbReference>
<dbReference type="Gene3D" id="1.10.630.10">
    <property type="entry name" value="Cytochrome P450"/>
    <property type="match status" value="1"/>
</dbReference>
<dbReference type="InterPro" id="IPR017972">
    <property type="entry name" value="Cyt_P450_CS"/>
</dbReference>
<evidence type="ECO:0000256" key="8">
    <source>
        <dbReference type="ARBA" id="ARBA00023004"/>
    </source>
</evidence>
<dbReference type="InterPro" id="IPR002401">
    <property type="entry name" value="Cyt_P450_E_grp-I"/>
</dbReference>
<evidence type="ECO:0000256" key="3">
    <source>
        <dbReference type="ARBA" id="ARBA00010617"/>
    </source>
</evidence>
<evidence type="ECO:0000313" key="13">
    <source>
        <dbReference type="EMBL" id="KAL3529822.1"/>
    </source>
</evidence>
<dbReference type="PRINTS" id="PR00385">
    <property type="entry name" value="P450"/>
</dbReference>
<keyword evidence="4 12" id="KW-0812">Transmembrane</keyword>
<gene>
    <name evidence="13" type="ORF">ACH5RR_009144</name>
</gene>
<dbReference type="PANTHER" id="PTHR24286:SF209">
    <property type="entry name" value="BETA-AMYRIN 28-OXIDASE-LIKE"/>
    <property type="match status" value="1"/>
</dbReference>
<dbReference type="GO" id="GO:0046872">
    <property type="term" value="F:metal ion binding"/>
    <property type="evidence" value="ECO:0007669"/>
    <property type="project" value="UniProtKB-KW"/>
</dbReference>
<keyword evidence="7 11" id="KW-0560">Oxidoreductase</keyword>
<dbReference type="GO" id="GO:0016712">
    <property type="term" value="F:oxidoreductase activity, acting on paired donors, with incorporation or reduction of molecular oxygen, reduced flavin or flavoprotein as one donor, and incorporation of one atom of oxygen"/>
    <property type="evidence" value="ECO:0007669"/>
    <property type="project" value="UniProtKB-ARBA"/>
</dbReference>
<comment type="caution">
    <text evidence="13">The sequence shown here is derived from an EMBL/GenBank/DDBJ whole genome shotgun (WGS) entry which is preliminary data.</text>
</comment>
<proteinExistence type="inferred from homology"/>
<dbReference type="EMBL" id="JBJUIK010000004">
    <property type="protein sequence ID" value="KAL3529822.1"/>
    <property type="molecule type" value="Genomic_DNA"/>
</dbReference>
<dbReference type="Pfam" id="PF00067">
    <property type="entry name" value="p450"/>
    <property type="match status" value="1"/>
</dbReference>
<evidence type="ECO:0000256" key="1">
    <source>
        <dbReference type="ARBA" id="ARBA00001971"/>
    </source>
</evidence>
<keyword evidence="5 10" id="KW-0479">Metal-binding</keyword>
<dbReference type="SUPFAM" id="SSF48264">
    <property type="entry name" value="Cytochrome P450"/>
    <property type="match status" value="1"/>
</dbReference>
<evidence type="ECO:0000256" key="6">
    <source>
        <dbReference type="ARBA" id="ARBA00022989"/>
    </source>
</evidence>
<dbReference type="AlphaFoldDB" id="A0ABD3AGE1"/>
<keyword evidence="9 12" id="KW-0472">Membrane</keyword>
<comment type="subcellular location">
    <subcellularLocation>
        <location evidence="2">Membrane</location>
        <topology evidence="2">Single-pass membrane protein</topology>
    </subcellularLocation>
</comment>
<evidence type="ECO:0000256" key="2">
    <source>
        <dbReference type="ARBA" id="ARBA00004167"/>
    </source>
</evidence>